<comment type="similarity">
    <text evidence="1 2">Belongs to the DSS1/SEM1 family.</text>
</comment>
<evidence type="ECO:0000256" key="3">
    <source>
        <dbReference type="SAM" id="MobiDB-lite"/>
    </source>
</evidence>
<dbReference type="Pfam" id="PF05160">
    <property type="entry name" value="DSS1_SEM1"/>
    <property type="match status" value="1"/>
</dbReference>
<feature type="region of interest" description="Disordered" evidence="3">
    <location>
        <begin position="87"/>
        <end position="113"/>
    </location>
</feature>
<sequence>MEELTRTLPNHRQNLRHRPTAFLLDVVITNEKHFVDQKQAKRVLFEEQERVTNAGPNIGIRFLERILSKKIKGIFPHTWRTVSRRRRQLSHRVPVNRNRSAEPTMPPSRPCTNRLKDAASAVLDESWEDPHKDKTDSENLDEIPDRVLQSVTPWLQPDFTNEPGPNPVTPSLLTYLPDSPQGSKLYCSLRHAVFRIPRPNVSRHDSENRLMPGIDCSEMARRIIQSDAWTPATDVTVRFRVIYNDFSLLSAIPKEDIDPPSGPYDLFPHSLEILDHIFNECGMMDESSIVSPQVMSHAVDTWNLVRHWSFLYTVVHAPSRTQFKTLLSTFLCESSYWRTTAAERQEQNRPGKLERKPRSCVSIFEFVNKMPQIAKWTTSAISRSMLSESESQFSVSGQHLKQMTKEVYIKSKDGTDKQGKQPDKVELGMLEEDDEFEEFAAHPMSGDPKKAEEITVWEDNWDDDIVDDEFTHQLRSAAGVGWPQRMCNDAIVKRAFGCVAGTEYTQKTPAAVARHYTTHAETSSTEISVVLRVSFSMKQTASWTCGLAEGRKGDYEEFSSETPEFSSSVGVSDGADDVQVWLGVRTGIPYNIDYTGGHTLTNAALHSSLWTNKFD</sequence>
<keyword evidence="2" id="KW-0539">Nucleus</keyword>
<evidence type="ECO:0000313" key="4">
    <source>
        <dbReference type="EMBL" id="GAA51759.1"/>
    </source>
</evidence>
<accession>G7YFM6</accession>
<dbReference type="GO" id="GO:0005634">
    <property type="term" value="C:nucleus"/>
    <property type="evidence" value="ECO:0007669"/>
    <property type="project" value="UniProtKB-SubCell"/>
</dbReference>
<dbReference type="InterPro" id="IPR007834">
    <property type="entry name" value="DSS1_SEM1"/>
</dbReference>
<organism evidence="4 5">
    <name type="scientific">Clonorchis sinensis</name>
    <name type="common">Chinese liver fluke</name>
    <dbReference type="NCBI Taxonomy" id="79923"/>
    <lineage>
        <taxon>Eukaryota</taxon>
        <taxon>Metazoa</taxon>
        <taxon>Spiralia</taxon>
        <taxon>Lophotrochozoa</taxon>
        <taxon>Platyhelminthes</taxon>
        <taxon>Trematoda</taxon>
        <taxon>Digenea</taxon>
        <taxon>Opisthorchiida</taxon>
        <taxon>Opisthorchiata</taxon>
        <taxon>Opisthorchiidae</taxon>
        <taxon>Clonorchis</taxon>
    </lineage>
</organism>
<dbReference type="PANTHER" id="PTHR16771:SF0">
    <property type="entry name" value="26S PROTEASOME COMPLEX SUBUNIT SEM1"/>
    <property type="match status" value="1"/>
</dbReference>
<evidence type="ECO:0000256" key="2">
    <source>
        <dbReference type="RuleBase" id="RU369057"/>
    </source>
</evidence>
<name>G7YFM6_CLOSI</name>
<keyword evidence="5" id="KW-1185">Reference proteome</keyword>
<evidence type="ECO:0000313" key="5">
    <source>
        <dbReference type="Proteomes" id="UP000008909"/>
    </source>
</evidence>
<dbReference type="GO" id="GO:0006406">
    <property type="term" value="P:mRNA export from nucleus"/>
    <property type="evidence" value="ECO:0007669"/>
    <property type="project" value="UniProtKB-UniRule"/>
</dbReference>
<dbReference type="EMBL" id="DF143196">
    <property type="protein sequence ID" value="GAA51759.1"/>
    <property type="molecule type" value="Genomic_DNA"/>
</dbReference>
<dbReference type="GO" id="GO:0000724">
    <property type="term" value="P:double-strand break repair via homologous recombination"/>
    <property type="evidence" value="ECO:0007669"/>
    <property type="project" value="TreeGrafter"/>
</dbReference>
<comment type="function">
    <text evidence="2">Component of the 26S proteasome, a multiprotein complex involved in the ATP-dependent degradation of ubiquitinated proteins.</text>
</comment>
<gene>
    <name evidence="4" type="ORF">CLF_106744</name>
</gene>
<reference evidence="4" key="1">
    <citation type="journal article" date="2011" name="Genome Biol.">
        <title>The draft genome of the carcinogenic human liver fluke Clonorchis sinensis.</title>
        <authorList>
            <person name="Wang X."/>
            <person name="Chen W."/>
            <person name="Huang Y."/>
            <person name="Sun J."/>
            <person name="Men J."/>
            <person name="Liu H."/>
            <person name="Luo F."/>
            <person name="Guo L."/>
            <person name="Lv X."/>
            <person name="Deng C."/>
            <person name="Zhou C."/>
            <person name="Fan Y."/>
            <person name="Li X."/>
            <person name="Huang L."/>
            <person name="Hu Y."/>
            <person name="Liang C."/>
            <person name="Hu X."/>
            <person name="Xu J."/>
            <person name="Yu X."/>
        </authorList>
    </citation>
    <scope>NUCLEOTIDE SEQUENCE [LARGE SCALE GENOMIC DNA]</scope>
    <source>
        <strain evidence="4">Henan</strain>
    </source>
</reference>
<dbReference type="PANTHER" id="PTHR16771">
    <property type="entry name" value="26 PROTEASOME COMPLEX SUBUNIT DSS1"/>
    <property type="match status" value="1"/>
</dbReference>
<dbReference type="GO" id="GO:0043248">
    <property type="term" value="P:proteasome assembly"/>
    <property type="evidence" value="ECO:0007669"/>
    <property type="project" value="UniProtKB-UniRule"/>
</dbReference>
<protein>
    <recommendedName>
        <fullName evidence="2">26S proteasome complex subunit SEM1</fullName>
    </recommendedName>
</protein>
<keyword evidence="2" id="KW-0647">Proteasome</keyword>
<proteinExistence type="inferred from homology"/>
<dbReference type="AlphaFoldDB" id="G7YFM6"/>
<evidence type="ECO:0000256" key="1">
    <source>
        <dbReference type="ARBA" id="ARBA00034491"/>
    </source>
</evidence>
<dbReference type="SMART" id="SM01385">
    <property type="entry name" value="DSS1_SEM1"/>
    <property type="match status" value="1"/>
</dbReference>
<reference key="2">
    <citation type="submission" date="2011-10" db="EMBL/GenBank/DDBJ databases">
        <title>The genome and transcriptome sequence of Clonorchis sinensis provide insights into the carcinogenic liver fluke.</title>
        <authorList>
            <person name="Wang X."/>
            <person name="Huang Y."/>
            <person name="Chen W."/>
            <person name="Liu H."/>
            <person name="Guo L."/>
            <person name="Chen Y."/>
            <person name="Luo F."/>
            <person name="Zhou W."/>
            <person name="Sun J."/>
            <person name="Mao Q."/>
            <person name="Liang P."/>
            <person name="Zhou C."/>
            <person name="Tian Y."/>
            <person name="Men J."/>
            <person name="Lv X."/>
            <person name="Huang L."/>
            <person name="Zhou J."/>
            <person name="Hu Y."/>
            <person name="Li R."/>
            <person name="Zhang F."/>
            <person name="Lei H."/>
            <person name="Li X."/>
            <person name="Hu X."/>
            <person name="Liang C."/>
            <person name="Xu J."/>
            <person name="Wu Z."/>
            <person name="Yu X."/>
        </authorList>
    </citation>
    <scope>NUCLEOTIDE SEQUENCE</scope>
    <source>
        <strain>Henan</strain>
    </source>
</reference>
<comment type="subcellular location">
    <subcellularLocation>
        <location evidence="2">Nucleus</location>
    </subcellularLocation>
</comment>
<dbReference type="Proteomes" id="UP000008909">
    <property type="component" value="Unassembled WGS sequence"/>
</dbReference>
<dbReference type="GO" id="GO:0008541">
    <property type="term" value="C:proteasome regulatory particle, lid subcomplex"/>
    <property type="evidence" value="ECO:0007669"/>
    <property type="project" value="UniProtKB-UniRule"/>
</dbReference>